<dbReference type="Pfam" id="PF14286">
    <property type="entry name" value="DHHW"/>
    <property type="match status" value="1"/>
</dbReference>
<comment type="caution">
    <text evidence="2">The sequence shown here is derived from an EMBL/GenBank/DDBJ whole genome shotgun (WGS) entry which is preliminary data.</text>
</comment>
<accession>A0A8J4H7S1</accession>
<protein>
    <submittedName>
        <fullName evidence="2">Membrane protein</fullName>
    </submittedName>
</protein>
<dbReference type="InterPro" id="IPR025945">
    <property type="entry name" value="DHHW"/>
</dbReference>
<evidence type="ECO:0000313" key="2">
    <source>
        <dbReference type="EMBL" id="GIQ70403.1"/>
    </source>
</evidence>
<keyword evidence="1" id="KW-0472">Membrane</keyword>
<dbReference type="AlphaFoldDB" id="A0A8J4H7S1"/>
<feature type="transmembrane region" description="Helical" evidence="1">
    <location>
        <begin position="7"/>
        <end position="29"/>
    </location>
</feature>
<evidence type="ECO:0000313" key="3">
    <source>
        <dbReference type="Proteomes" id="UP000677918"/>
    </source>
</evidence>
<dbReference type="EMBL" id="BOVK01000047">
    <property type="protein sequence ID" value="GIQ70403.1"/>
    <property type="molecule type" value="Genomic_DNA"/>
</dbReference>
<reference evidence="2" key="1">
    <citation type="submission" date="2021-04" db="EMBL/GenBank/DDBJ databases">
        <title>Draft genome sequence of Xylanibacillus composti strain K13.</title>
        <authorList>
            <person name="Uke A."/>
            <person name="Chhe C."/>
            <person name="Baramee S."/>
            <person name="Kosugi A."/>
        </authorList>
    </citation>
    <scope>NUCLEOTIDE SEQUENCE</scope>
    <source>
        <strain evidence="2">K13</strain>
    </source>
</reference>
<gene>
    <name evidence="2" type="ORF">XYCOK13_32270</name>
</gene>
<dbReference type="RefSeq" id="WP_244865205.1">
    <property type="nucleotide sequence ID" value="NZ_BOVK01000047.1"/>
</dbReference>
<keyword evidence="1" id="KW-0812">Transmembrane</keyword>
<sequence length="383" mass="44215">MAGTTNWVRTITGLSLLLFIGTMIVMNWLTPDKSFSEAENRVLERKPSFSMRSLLSGAFATHYEQYATDQFALRDLWIGIKTTADRAWGKRDNNGVYLGADGYLIQSFSSPSDDEVDERMEAIHSFHRATPGLRKYLMLAPTAASLFRAKLPAYAPVGDEQAVLNQVRQWIELHGSDIRYVDVYSALYQKREEPIMYKTDHHWTTRGAYYAYRELSEQMGVVAKEPAAFHIRKVTDAFYGSLYSKSGYHHLQPDRIDLYIPKEGARMKVEYVEEGRVADSLYEMDNLNKKDSYTVFMDGNHSLVRITTDQTDGNKLLVVKDSYANSFIPFLTEHFAEIDVVDLRYYGESLTELVEERHYHDMLILYNVHTFFEDTFILNLRSE</sequence>
<keyword evidence="1" id="KW-1133">Transmembrane helix</keyword>
<name>A0A8J4H7S1_9BACL</name>
<dbReference type="Proteomes" id="UP000677918">
    <property type="component" value="Unassembled WGS sequence"/>
</dbReference>
<evidence type="ECO:0000256" key="1">
    <source>
        <dbReference type="SAM" id="Phobius"/>
    </source>
</evidence>
<keyword evidence="3" id="KW-1185">Reference proteome</keyword>
<proteinExistence type="predicted"/>
<organism evidence="2 3">
    <name type="scientific">Xylanibacillus composti</name>
    <dbReference type="NCBI Taxonomy" id="1572762"/>
    <lineage>
        <taxon>Bacteria</taxon>
        <taxon>Bacillati</taxon>
        <taxon>Bacillota</taxon>
        <taxon>Bacilli</taxon>
        <taxon>Bacillales</taxon>
        <taxon>Paenibacillaceae</taxon>
        <taxon>Xylanibacillus</taxon>
    </lineage>
</organism>